<evidence type="ECO:0000313" key="2">
    <source>
        <dbReference type="EMBL" id="KAB1202994.1"/>
    </source>
</evidence>
<organism evidence="2 3">
    <name type="scientific">Morella rubra</name>
    <name type="common">Chinese bayberry</name>
    <dbReference type="NCBI Taxonomy" id="262757"/>
    <lineage>
        <taxon>Eukaryota</taxon>
        <taxon>Viridiplantae</taxon>
        <taxon>Streptophyta</taxon>
        <taxon>Embryophyta</taxon>
        <taxon>Tracheophyta</taxon>
        <taxon>Spermatophyta</taxon>
        <taxon>Magnoliopsida</taxon>
        <taxon>eudicotyledons</taxon>
        <taxon>Gunneridae</taxon>
        <taxon>Pentapetalae</taxon>
        <taxon>rosids</taxon>
        <taxon>fabids</taxon>
        <taxon>Fagales</taxon>
        <taxon>Myricaceae</taxon>
        <taxon>Morella</taxon>
    </lineage>
</organism>
<dbReference type="PANTHER" id="PTHR24093">
    <property type="entry name" value="CATION TRANSPORTING ATPASE"/>
    <property type="match status" value="1"/>
</dbReference>
<dbReference type="AlphaFoldDB" id="A0A6A1UR92"/>
<dbReference type="InterPro" id="IPR023299">
    <property type="entry name" value="ATPase_P-typ_cyto_dom_N"/>
</dbReference>
<comment type="caution">
    <text evidence="2">The sequence shown here is derived from an EMBL/GenBank/DDBJ whole genome shotgun (WGS) entry which is preliminary data.</text>
</comment>
<dbReference type="GO" id="GO:0000166">
    <property type="term" value="F:nucleotide binding"/>
    <property type="evidence" value="ECO:0007669"/>
    <property type="project" value="InterPro"/>
</dbReference>
<evidence type="ECO:0000256" key="1">
    <source>
        <dbReference type="ARBA" id="ARBA00022842"/>
    </source>
</evidence>
<proteinExistence type="predicted"/>
<keyword evidence="3" id="KW-1185">Reference proteome</keyword>
<dbReference type="OrthoDB" id="3352408at2759"/>
<evidence type="ECO:0000313" key="3">
    <source>
        <dbReference type="Proteomes" id="UP000516437"/>
    </source>
</evidence>
<reference evidence="2 3" key="1">
    <citation type="journal article" date="2019" name="Plant Biotechnol. J.">
        <title>The red bayberry genome and genetic basis of sex determination.</title>
        <authorList>
            <person name="Jia H.M."/>
            <person name="Jia H.J."/>
            <person name="Cai Q.L."/>
            <person name="Wang Y."/>
            <person name="Zhao H.B."/>
            <person name="Yang W.F."/>
            <person name="Wang G.Y."/>
            <person name="Li Y.H."/>
            <person name="Zhan D.L."/>
            <person name="Shen Y.T."/>
            <person name="Niu Q.F."/>
            <person name="Chang L."/>
            <person name="Qiu J."/>
            <person name="Zhao L."/>
            <person name="Xie H.B."/>
            <person name="Fu W.Y."/>
            <person name="Jin J."/>
            <person name="Li X.W."/>
            <person name="Jiao Y."/>
            <person name="Zhou C.C."/>
            <person name="Tu T."/>
            <person name="Chai C.Y."/>
            <person name="Gao J.L."/>
            <person name="Fan L.J."/>
            <person name="van de Weg E."/>
            <person name="Wang J.Y."/>
            <person name="Gao Z.S."/>
        </authorList>
    </citation>
    <scope>NUCLEOTIDE SEQUENCE [LARGE SCALE GENOMIC DNA]</scope>
    <source>
        <tissue evidence="2">Leaves</tissue>
    </source>
</reference>
<name>A0A6A1UR92_9ROSI</name>
<keyword evidence="1" id="KW-0460">Magnesium</keyword>
<dbReference type="Gene3D" id="3.40.1110.10">
    <property type="entry name" value="Calcium-transporting ATPase, cytoplasmic domain N"/>
    <property type="match status" value="1"/>
</dbReference>
<accession>A0A6A1UR92</accession>
<dbReference type="PANTHER" id="PTHR24093:SF509">
    <property type="entry name" value="CALCIUM-TRANSPORTING ATPASE"/>
    <property type="match status" value="1"/>
</dbReference>
<dbReference type="GO" id="GO:0005886">
    <property type="term" value="C:plasma membrane"/>
    <property type="evidence" value="ECO:0007669"/>
    <property type="project" value="TreeGrafter"/>
</dbReference>
<sequence length="141" mass="15889">MKVTEFWLGKEAVNDDNSRDIAGNVLKLLLHVVGLNTASIVYKPHSVSLPEISGSPTEKAILSWAVFNLGMDIDEVKHNHETTHVEVFNSEKKRSGVLVKRNRDKYMDTHWKGAAEMILARCSTYYDRAGMLKAMDEGEKL</sequence>
<gene>
    <name evidence="2" type="ORF">CJ030_MR8G024585</name>
</gene>
<dbReference type="Proteomes" id="UP000516437">
    <property type="component" value="Chromosome 8"/>
</dbReference>
<dbReference type="EMBL" id="RXIC02000026">
    <property type="protein sequence ID" value="KAB1202994.1"/>
    <property type="molecule type" value="Genomic_DNA"/>
</dbReference>
<dbReference type="GO" id="GO:0005388">
    <property type="term" value="F:P-type calcium transporter activity"/>
    <property type="evidence" value="ECO:0007669"/>
    <property type="project" value="TreeGrafter"/>
</dbReference>
<dbReference type="SUPFAM" id="SSF81660">
    <property type="entry name" value="Metal cation-transporting ATPase, ATP-binding domain N"/>
    <property type="match status" value="1"/>
</dbReference>
<protein>
    <submittedName>
        <fullName evidence="2">Calcium-transporting ATPase 12, plasma membrane-type</fullName>
    </submittedName>
</protein>
<dbReference type="Pfam" id="PF13246">
    <property type="entry name" value="Cation_ATPase"/>
    <property type="match status" value="1"/>
</dbReference>